<evidence type="ECO:0000313" key="10">
    <source>
        <dbReference type="EMBL" id="KWV45789.1"/>
    </source>
</evidence>
<evidence type="ECO:0000256" key="8">
    <source>
        <dbReference type="SAM" id="SignalP"/>
    </source>
</evidence>
<dbReference type="RefSeq" id="WP_066514810.1">
    <property type="nucleotide sequence ID" value="NZ_LNCU01000120.1"/>
</dbReference>
<evidence type="ECO:0000256" key="3">
    <source>
        <dbReference type="ARBA" id="ARBA00012535"/>
    </source>
</evidence>
<dbReference type="SUPFAM" id="SSF54373">
    <property type="entry name" value="FAD-linked reductases, C-terminal domain"/>
    <property type="match status" value="1"/>
</dbReference>
<feature type="region of interest" description="Disordered" evidence="7">
    <location>
        <begin position="448"/>
        <end position="470"/>
    </location>
</feature>
<keyword evidence="11" id="KW-1185">Reference proteome</keyword>
<organism evidence="10 11">
    <name type="scientific">Bradyrhizobium macuxiense</name>
    <dbReference type="NCBI Taxonomy" id="1755647"/>
    <lineage>
        <taxon>Bacteria</taxon>
        <taxon>Pseudomonadati</taxon>
        <taxon>Pseudomonadota</taxon>
        <taxon>Alphaproteobacteria</taxon>
        <taxon>Hyphomicrobiales</taxon>
        <taxon>Nitrobacteraceae</taxon>
        <taxon>Bradyrhizobium</taxon>
    </lineage>
</organism>
<gene>
    <name evidence="10" type="ORF">AS156_22390</name>
</gene>
<dbReference type="OrthoDB" id="9790035at2"/>
<dbReference type="EC" id="1.13.12.3" evidence="3"/>
<protein>
    <recommendedName>
        <fullName evidence="4">Tryptophan 2-monooxygenase</fullName>
        <ecNumber evidence="3">1.13.12.3</ecNumber>
    </recommendedName>
</protein>
<evidence type="ECO:0000256" key="5">
    <source>
        <dbReference type="ARBA" id="ARBA00023070"/>
    </source>
</evidence>
<comment type="similarity">
    <text evidence="2">Belongs to the tryptophan 2-monooxygenase family.</text>
</comment>
<dbReference type="InterPro" id="IPR006311">
    <property type="entry name" value="TAT_signal"/>
</dbReference>
<keyword evidence="8" id="KW-0732">Signal</keyword>
<dbReference type="InterPro" id="IPR036188">
    <property type="entry name" value="FAD/NAD-bd_sf"/>
</dbReference>
<evidence type="ECO:0000259" key="9">
    <source>
        <dbReference type="Pfam" id="PF01593"/>
    </source>
</evidence>
<comment type="caution">
    <text evidence="10">The sequence shown here is derived from an EMBL/GenBank/DDBJ whole genome shotgun (WGS) entry which is preliminary data.</text>
</comment>
<dbReference type="Pfam" id="PF01593">
    <property type="entry name" value="Amino_oxidase"/>
    <property type="match status" value="2"/>
</dbReference>
<dbReference type="EMBL" id="LNCU01000120">
    <property type="protein sequence ID" value="KWV45789.1"/>
    <property type="molecule type" value="Genomic_DNA"/>
</dbReference>
<evidence type="ECO:0000256" key="7">
    <source>
        <dbReference type="SAM" id="MobiDB-lite"/>
    </source>
</evidence>
<reference evidence="10 11" key="1">
    <citation type="submission" date="2015-11" db="EMBL/GenBank/DDBJ databases">
        <title>Draft Genome Sequence of the Strain BR 10303 (Bradyrhizobium sp.) isolated from nodules of Centrolobium paraense.</title>
        <authorList>
            <person name="Zelli J.E."/>
            <person name="Simoes-Araujo J.L."/>
            <person name="Barauna A.C."/>
            <person name="Silva K."/>
        </authorList>
    </citation>
    <scope>NUCLEOTIDE SEQUENCE [LARGE SCALE GENOMIC DNA]</scope>
    <source>
        <strain evidence="10 11">BR 10303</strain>
    </source>
</reference>
<dbReference type="Gene3D" id="3.50.50.60">
    <property type="entry name" value="FAD/NAD(P)-binding domain"/>
    <property type="match status" value="1"/>
</dbReference>
<dbReference type="Proteomes" id="UP000057737">
    <property type="component" value="Unassembled WGS sequence"/>
</dbReference>
<dbReference type="PROSITE" id="PS51318">
    <property type="entry name" value="TAT"/>
    <property type="match status" value="1"/>
</dbReference>
<name>A0A109JBD2_9BRAD</name>
<dbReference type="GO" id="GO:0050361">
    <property type="term" value="F:tryptophan 2-monooxygenase activity"/>
    <property type="evidence" value="ECO:0007669"/>
    <property type="project" value="UniProtKB-EC"/>
</dbReference>
<feature type="domain" description="Amine oxidase" evidence="9">
    <location>
        <begin position="44"/>
        <end position="180"/>
    </location>
</feature>
<comment type="pathway">
    <text evidence="1">Plant hormone metabolism; auxin biosynthesis.</text>
</comment>
<dbReference type="AlphaFoldDB" id="A0A109JBD2"/>
<feature type="signal peptide" evidence="8">
    <location>
        <begin position="1"/>
        <end position="27"/>
    </location>
</feature>
<dbReference type="PRINTS" id="PR00411">
    <property type="entry name" value="PNDRDTASEI"/>
</dbReference>
<dbReference type="GO" id="GO:0009851">
    <property type="term" value="P:auxin biosynthetic process"/>
    <property type="evidence" value="ECO:0007669"/>
    <property type="project" value="UniProtKB-KW"/>
</dbReference>
<accession>A0A109JBD2</accession>
<dbReference type="InterPro" id="IPR002937">
    <property type="entry name" value="Amino_oxidase"/>
</dbReference>
<feature type="domain" description="Amine oxidase" evidence="9">
    <location>
        <begin position="195"/>
        <end position="436"/>
    </location>
</feature>
<dbReference type="SUPFAM" id="SSF51905">
    <property type="entry name" value="FAD/NAD(P)-binding domain"/>
    <property type="match status" value="1"/>
</dbReference>
<evidence type="ECO:0000256" key="1">
    <source>
        <dbReference type="ARBA" id="ARBA00004814"/>
    </source>
</evidence>
<proteinExistence type="inferred from homology"/>
<feature type="chain" id="PRO_5007136606" description="Tryptophan 2-monooxygenase" evidence="8">
    <location>
        <begin position="28"/>
        <end position="470"/>
    </location>
</feature>
<keyword evidence="5" id="KW-0073">Auxin biosynthesis</keyword>
<dbReference type="PANTHER" id="PTHR10742:SF410">
    <property type="entry name" value="LYSINE-SPECIFIC HISTONE DEMETHYLASE 2"/>
    <property type="match status" value="1"/>
</dbReference>
<sequence>MTMTRRDFLSASAGLALAPALGGRVFAAPPPREADVIVIGAGAAGIAAARRIAAANRKVIVLEAAGQIGGRCQTDVSSFDVPFDRGARWMHNPETNPMVRLARAAGLEIVTAPAGQKIRIGRRYARPGETEEFLATLVRTNRAIDDASRRADISCAAALPKDLGDWAGTAEFLLGAGFSGKDLKDVSVVDKARAQDRNSAIACRQGLGTLVAKLGAQLPLALSTPAQRISWSNRDVVVETPSGRITARAAIITVSSNVLTSGTIKFAPEIPKRTLDAAGKLSLGSYDRIALQIPGNPLGLSRDDVIIEQSNSTKTALLYGNIGGSSLCTIDVGGSFGRDLSGEGEKAMAAFAVEWLTKLYGSEIGAAVKKTSATRWNAQPFILGAMSAAAPGGQLSRRILTEPIGCLYLAGEATHETLWGTVDGAWESGERAADAALRRIGALKEAAPVAPAPTAKHRRRAPARRAAPLD</sequence>
<evidence type="ECO:0000256" key="4">
    <source>
        <dbReference type="ARBA" id="ARBA00017871"/>
    </source>
</evidence>
<evidence type="ECO:0000256" key="2">
    <source>
        <dbReference type="ARBA" id="ARBA00005833"/>
    </source>
</evidence>
<dbReference type="InterPro" id="IPR050281">
    <property type="entry name" value="Flavin_monoamine_oxidase"/>
</dbReference>
<evidence type="ECO:0000256" key="6">
    <source>
        <dbReference type="ARBA" id="ARBA00047321"/>
    </source>
</evidence>
<dbReference type="PANTHER" id="PTHR10742">
    <property type="entry name" value="FLAVIN MONOAMINE OXIDASE"/>
    <property type="match status" value="1"/>
</dbReference>
<comment type="catalytic activity">
    <reaction evidence="6">
        <text>L-tryptophan + O2 = indole-3-acetamide + CO2 + H2O</text>
        <dbReference type="Rhea" id="RHEA:16165"/>
        <dbReference type="ChEBI" id="CHEBI:15377"/>
        <dbReference type="ChEBI" id="CHEBI:15379"/>
        <dbReference type="ChEBI" id="CHEBI:16031"/>
        <dbReference type="ChEBI" id="CHEBI:16526"/>
        <dbReference type="ChEBI" id="CHEBI:57912"/>
        <dbReference type="EC" id="1.13.12.3"/>
    </reaction>
</comment>
<evidence type="ECO:0000313" key="11">
    <source>
        <dbReference type="Proteomes" id="UP000057737"/>
    </source>
</evidence>